<dbReference type="SFLD" id="SFLDS00003">
    <property type="entry name" value="Haloacid_Dehalogenase"/>
    <property type="match status" value="1"/>
</dbReference>
<dbReference type="Gene3D" id="3.40.50.1000">
    <property type="entry name" value="HAD superfamily/HAD-like"/>
    <property type="match status" value="1"/>
</dbReference>
<dbReference type="PANTHER" id="PTHR46193">
    <property type="entry name" value="6-PHOSPHOGLUCONATE PHOSPHATASE"/>
    <property type="match status" value="1"/>
</dbReference>
<dbReference type="EMBL" id="JBBMQS010000005">
    <property type="protein sequence ID" value="MEM5497675.1"/>
    <property type="molecule type" value="Genomic_DNA"/>
</dbReference>
<dbReference type="NCBIfam" id="TIGR01509">
    <property type="entry name" value="HAD-SF-IA-v3"/>
    <property type="match status" value="1"/>
</dbReference>
<name>A0ABU9SVQ8_9ALTE</name>
<dbReference type="InterPro" id="IPR023198">
    <property type="entry name" value="PGP-like_dom2"/>
</dbReference>
<dbReference type="InterPro" id="IPR051600">
    <property type="entry name" value="Beta-PGM-like"/>
</dbReference>
<evidence type="ECO:0000313" key="6">
    <source>
        <dbReference type="Proteomes" id="UP001461163"/>
    </source>
</evidence>
<dbReference type="SFLD" id="SFLDG01129">
    <property type="entry name" value="C1.5:_HAD__Beta-PGM__Phosphata"/>
    <property type="match status" value="1"/>
</dbReference>
<dbReference type="Gene3D" id="1.10.150.240">
    <property type="entry name" value="Putative phosphatase, domain 2"/>
    <property type="match status" value="1"/>
</dbReference>
<accession>A0ABU9SVQ8</accession>
<evidence type="ECO:0000256" key="1">
    <source>
        <dbReference type="ARBA" id="ARBA00001946"/>
    </source>
</evidence>
<sequence length="240" mass="26132">MDVKQALPELADIQLVIFDCDGVLIDSEGLSKRELLILLSNLGVDITDSYFETHFLGHSFEHVTAKIYQDFDVSLPATFRPEYQKALIAAFTAELQPTSGLTDMLDALAVPRCIATSSSPTRVGHAMSVTGLERYFAPHIFTASQVENGKPAPDLFLHAAKNMGVDTQHCLVIEDSPAGVQAAKAANMQVIRFAGASHMGPWRRAVDPLSDDVTTISQWQNLYSLAPALTNTMKSRGNRG</sequence>
<dbReference type="SUPFAM" id="SSF56784">
    <property type="entry name" value="HAD-like"/>
    <property type="match status" value="1"/>
</dbReference>
<dbReference type="GO" id="GO:0016787">
    <property type="term" value="F:hydrolase activity"/>
    <property type="evidence" value="ECO:0007669"/>
    <property type="project" value="UniProtKB-KW"/>
</dbReference>
<dbReference type="Proteomes" id="UP001461163">
    <property type="component" value="Unassembled WGS sequence"/>
</dbReference>
<dbReference type="Pfam" id="PF00702">
    <property type="entry name" value="Hydrolase"/>
    <property type="match status" value="1"/>
</dbReference>
<keyword evidence="5" id="KW-0378">Hydrolase</keyword>
<dbReference type="InterPro" id="IPR023214">
    <property type="entry name" value="HAD_sf"/>
</dbReference>
<dbReference type="InterPro" id="IPR036412">
    <property type="entry name" value="HAD-like_sf"/>
</dbReference>
<keyword evidence="6" id="KW-1185">Reference proteome</keyword>
<keyword evidence="4" id="KW-0460">Magnesium</keyword>
<dbReference type="RefSeq" id="WP_342881598.1">
    <property type="nucleotide sequence ID" value="NZ_JBBMQS010000005.1"/>
</dbReference>
<proteinExistence type="inferred from homology"/>
<evidence type="ECO:0000256" key="3">
    <source>
        <dbReference type="ARBA" id="ARBA00022723"/>
    </source>
</evidence>
<reference evidence="5 6" key="1">
    <citation type="submission" date="2024-03" db="EMBL/GenBank/DDBJ databases">
        <title>Community enrichment and isolation of bacterial strains for fucoidan degradation.</title>
        <authorList>
            <person name="Sichert A."/>
        </authorList>
    </citation>
    <scope>NUCLEOTIDE SEQUENCE [LARGE SCALE GENOMIC DNA]</scope>
    <source>
        <strain evidence="5 6">AS12</strain>
    </source>
</reference>
<evidence type="ECO:0000256" key="4">
    <source>
        <dbReference type="ARBA" id="ARBA00022842"/>
    </source>
</evidence>
<dbReference type="InterPro" id="IPR006439">
    <property type="entry name" value="HAD-SF_hydro_IA"/>
</dbReference>
<dbReference type="PANTHER" id="PTHR46193:SF10">
    <property type="entry name" value="6-PHOSPHOGLUCONATE PHOSPHATASE"/>
    <property type="match status" value="1"/>
</dbReference>
<evidence type="ECO:0000313" key="5">
    <source>
        <dbReference type="EMBL" id="MEM5497675.1"/>
    </source>
</evidence>
<protein>
    <submittedName>
        <fullName evidence="5">HAD family hydrolase</fullName>
        <ecNumber evidence="5">3.1.3.-</ecNumber>
    </submittedName>
</protein>
<keyword evidence="3" id="KW-0479">Metal-binding</keyword>
<gene>
    <name evidence="5" type="ORF">WNY77_09750</name>
</gene>
<dbReference type="EC" id="3.1.3.-" evidence="5"/>
<comment type="cofactor">
    <cofactor evidence="1">
        <name>Mg(2+)</name>
        <dbReference type="ChEBI" id="CHEBI:18420"/>
    </cofactor>
</comment>
<evidence type="ECO:0000256" key="2">
    <source>
        <dbReference type="ARBA" id="ARBA00006171"/>
    </source>
</evidence>
<comment type="caution">
    <text evidence="5">The sequence shown here is derived from an EMBL/GenBank/DDBJ whole genome shotgun (WGS) entry which is preliminary data.</text>
</comment>
<comment type="similarity">
    <text evidence="2">Belongs to the HAD-like hydrolase superfamily. CbbY/CbbZ/Gph/YieH family.</text>
</comment>
<dbReference type="CDD" id="cd07526">
    <property type="entry name" value="HAD_BPGM_like"/>
    <property type="match status" value="1"/>
</dbReference>
<organism evidence="5 6">
    <name type="scientific">Paraglaciecola mesophila</name>
    <dbReference type="NCBI Taxonomy" id="197222"/>
    <lineage>
        <taxon>Bacteria</taxon>
        <taxon>Pseudomonadati</taxon>
        <taxon>Pseudomonadota</taxon>
        <taxon>Gammaproteobacteria</taxon>
        <taxon>Alteromonadales</taxon>
        <taxon>Alteromonadaceae</taxon>
        <taxon>Paraglaciecola</taxon>
    </lineage>
</organism>